<reference evidence="1 2" key="1">
    <citation type="submission" date="2015-05" db="EMBL/GenBank/DDBJ databases">
        <title>Genome assembly of Archangium gephyra DSM 2261.</title>
        <authorList>
            <person name="Sharma G."/>
            <person name="Subramanian S."/>
        </authorList>
    </citation>
    <scope>NUCLEOTIDE SEQUENCE [LARGE SCALE GENOMIC DNA]</scope>
    <source>
        <strain evidence="1 2">DSM 2261</strain>
    </source>
</reference>
<dbReference type="Proteomes" id="UP000035579">
    <property type="component" value="Chromosome"/>
</dbReference>
<dbReference type="AlphaFoldDB" id="A0AAC8QBN5"/>
<gene>
    <name evidence="1" type="ORF">AA314_05864</name>
</gene>
<proteinExistence type="predicted"/>
<dbReference type="EMBL" id="CP011509">
    <property type="protein sequence ID" value="AKJ04238.1"/>
    <property type="molecule type" value="Genomic_DNA"/>
</dbReference>
<sequence>MHHVTVAVTEYHVDVLTGPDGFPQETYLEEYFHHPEAHTVRPVEPDEWATL</sequence>
<protein>
    <submittedName>
        <fullName evidence="1">Uncharacterized protein</fullName>
    </submittedName>
</protein>
<name>A0AAC8QBN5_9BACT</name>
<accession>A0AAC8QBN5</accession>
<evidence type="ECO:0000313" key="2">
    <source>
        <dbReference type="Proteomes" id="UP000035579"/>
    </source>
</evidence>
<dbReference type="KEGG" id="age:AA314_05864"/>
<organism evidence="1 2">
    <name type="scientific">Archangium gephyra</name>
    <dbReference type="NCBI Taxonomy" id="48"/>
    <lineage>
        <taxon>Bacteria</taxon>
        <taxon>Pseudomonadati</taxon>
        <taxon>Myxococcota</taxon>
        <taxon>Myxococcia</taxon>
        <taxon>Myxococcales</taxon>
        <taxon>Cystobacterineae</taxon>
        <taxon>Archangiaceae</taxon>
        <taxon>Archangium</taxon>
    </lineage>
</organism>
<evidence type="ECO:0000313" key="1">
    <source>
        <dbReference type="EMBL" id="AKJ04238.1"/>
    </source>
</evidence>